<dbReference type="GO" id="GO:0003924">
    <property type="term" value="F:GTPase activity"/>
    <property type="evidence" value="ECO:0007669"/>
    <property type="project" value="TreeGrafter"/>
</dbReference>
<organism evidence="7 8">
    <name type="scientific">Kwoniella dendrophila CBS 6074</name>
    <dbReference type="NCBI Taxonomy" id="1295534"/>
    <lineage>
        <taxon>Eukaryota</taxon>
        <taxon>Fungi</taxon>
        <taxon>Dikarya</taxon>
        <taxon>Basidiomycota</taxon>
        <taxon>Agaricomycotina</taxon>
        <taxon>Tremellomycetes</taxon>
        <taxon>Tremellales</taxon>
        <taxon>Cryptococcaceae</taxon>
        <taxon>Kwoniella</taxon>
    </lineage>
</organism>
<dbReference type="InterPro" id="IPR039761">
    <property type="entry name" value="Bms1/Tsr1"/>
</dbReference>
<dbReference type="Pfam" id="PF08142">
    <property type="entry name" value="AARP2CN"/>
    <property type="match status" value="1"/>
</dbReference>
<dbReference type="RefSeq" id="XP_066073981.1">
    <property type="nucleotide sequence ID" value="XM_066217884.1"/>
</dbReference>
<dbReference type="InterPro" id="IPR030387">
    <property type="entry name" value="G_Bms1/Tsr1_dom"/>
</dbReference>
<feature type="region of interest" description="Disordered" evidence="5">
    <location>
        <begin position="342"/>
        <end position="370"/>
    </location>
</feature>
<evidence type="ECO:0000313" key="8">
    <source>
        <dbReference type="Proteomes" id="UP001355207"/>
    </source>
</evidence>
<feature type="compositionally biased region" description="Basic residues" evidence="5">
    <location>
        <begin position="1"/>
        <end position="11"/>
    </location>
</feature>
<dbReference type="EMBL" id="CP144099">
    <property type="protein sequence ID" value="WWC87218.1"/>
    <property type="molecule type" value="Genomic_DNA"/>
</dbReference>
<dbReference type="GO" id="GO:0000462">
    <property type="term" value="P:maturation of SSU-rRNA from tricistronic rRNA transcript (SSU-rRNA, 5.8S rRNA, LSU-rRNA)"/>
    <property type="evidence" value="ECO:0007669"/>
    <property type="project" value="TreeGrafter"/>
</dbReference>
<dbReference type="GO" id="GO:0000479">
    <property type="term" value="P:endonucleolytic cleavage of tricistronic rRNA transcript (SSU-rRNA, 5.8S rRNA, LSU-rRNA)"/>
    <property type="evidence" value="ECO:0007669"/>
    <property type="project" value="TreeGrafter"/>
</dbReference>
<sequence length="830" mass="91763">MVSSEHRHRPTLKQSNKGFKSKHASKGSLKTAAKGKVGGSTHSGKNTKNLASSSKKARLNANAQKRDLKRKTVVEDVKFFSTSSGGGQVPRIVSVVPLLPSISPRRFLANLLPSLGLPESELEEISSTLTDRGTYLIRAPRFKTNLQINLLPPLSLYPTLDAALISDYVVLLLSSVDEVQLEGEAILRSLQGQAGGVEIIACVQAPVSNPIKPDTKQLIHKSLLSFTKYFFPAVPKIHSSDTPNESALLARAFCEAAPGGTKNEDSRAFVLAEGSNAIRWTGNGVQGEDGVEKGRLEVIGTVRGGALSADRLVHIPGKGDYQVEAILPAPISSLALASRPHQKSTMSVDAPSDPLSTPTENADDLTAINNPDLMANEQTWPTEEEMAAGSEVPTVAGSSTGEKKRTKRVPKGTSAYQAAWIFDDEDDEDDDEDDEDEDGDMDLSGDEDAGGVADGYGRDGSDEEEETEEIELDERKEEAHRDLDPEREEEEYAAYLKQREKAQAENFMFPDEIDTPRHVAARTRFQRYRGLKSFRTSPWDPYENLPIDYAKIFQFENYMGTKKRIERDGAEEGVKAGTRVILVLKDVPRSVVDERDSTLPFIVHGLLQHEHKQSVLHFVVQRNTEYTEPVKAKDPLILCVGPRRYVIRPLYSQHVRGGGKGVNNVHKSEKFLRPGAATVATTFGPICFGKTACILLKDEGADQVPSLVAMGTFMSPDPTRIISKRIILTGHPIKVHKKTATIRYMFFNREDIEYFKSVELHTKFGKIGHIKEPLGTHGYFKAHFDAPIQQMDTICMSLYKRQYPKWSEDFVPPAVTSVARIEEADEMDVE</sequence>
<keyword evidence="2" id="KW-0690">Ribosome biogenesis</keyword>
<dbReference type="InterPro" id="IPR012948">
    <property type="entry name" value="AARP2CN"/>
</dbReference>
<dbReference type="AlphaFoldDB" id="A0AAX4JQR2"/>
<protein>
    <recommendedName>
        <fullName evidence="6">Bms1-type G domain-containing protein</fullName>
    </recommendedName>
</protein>
<proteinExistence type="inferred from homology"/>
<feature type="region of interest" description="Disordered" evidence="5">
    <location>
        <begin position="1"/>
        <end position="65"/>
    </location>
</feature>
<evidence type="ECO:0000256" key="2">
    <source>
        <dbReference type="ARBA" id="ARBA00022517"/>
    </source>
</evidence>
<dbReference type="GO" id="GO:0034511">
    <property type="term" value="F:U3 snoRNA binding"/>
    <property type="evidence" value="ECO:0007669"/>
    <property type="project" value="TreeGrafter"/>
</dbReference>
<dbReference type="SMART" id="SM01362">
    <property type="entry name" value="DUF663"/>
    <property type="match status" value="1"/>
</dbReference>
<dbReference type="SMART" id="SM00785">
    <property type="entry name" value="AARP2CN"/>
    <property type="match status" value="1"/>
</dbReference>
<name>A0AAX4JQR2_9TREE</name>
<dbReference type="Pfam" id="PF04950">
    <property type="entry name" value="RIBIOP_C"/>
    <property type="match status" value="1"/>
</dbReference>
<feature type="compositionally biased region" description="Acidic residues" evidence="5">
    <location>
        <begin position="461"/>
        <end position="472"/>
    </location>
</feature>
<gene>
    <name evidence="7" type="ORF">L201_002106</name>
</gene>
<dbReference type="PROSITE" id="PS51714">
    <property type="entry name" value="G_BMS1"/>
    <property type="match status" value="1"/>
</dbReference>
<accession>A0AAX4JQR2</accession>
<keyword evidence="3" id="KW-0539">Nucleus</keyword>
<dbReference type="GO" id="GO:0005730">
    <property type="term" value="C:nucleolus"/>
    <property type="evidence" value="ECO:0007669"/>
    <property type="project" value="UniProtKB-SubCell"/>
</dbReference>
<feature type="region of interest" description="Disordered" evidence="5">
    <location>
        <begin position="384"/>
        <end position="488"/>
    </location>
</feature>
<dbReference type="GO" id="GO:0030688">
    <property type="term" value="C:preribosome, small subunit precursor"/>
    <property type="evidence" value="ECO:0007669"/>
    <property type="project" value="TreeGrafter"/>
</dbReference>
<dbReference type="PANTHER" id="PTHR12858">
    <property type="entry name" value="RIBOSOME BIOGENESIS PROTEIN"/>
    <property type="match status" value="1"/>
</dbReference>
<evidence type="ECO:0000256" key="1">
    <source>
        <dbReference type="ARBA" id="ARBA00004604"/>
    </source>
</evidence>
<dbReference type="InterPro" id="IPR007034">
    <property type="entry name" value="BMS1_TSR1_C"/>
</dbReference>
<evidence type="ECO:0000256" key="5">
    <source>
        <dbReference type="SAM" id="MobiDB-lite"/>
    </source>
</evidence>
<evidence type="ECO:0000313" key="7">
    <source>
        <dbReference type="EMBL" id="WWC87218.1"/>
    </source>
</evidence>
<evidence type="ECO:0000256" key="4">
    <source>
        <dbReference type="ARBA" id="ARBA00038288"/>
    </source>
</evidence>
<feature type="domain" description="Bms1-type G" evidence="6">
    <location>
        <begin position="89"/>
        <end position="259"/>
    </location>
</feature>
<feature type="compositionally biased region" description="Acidic residues" evidence="5">
    <location>
        <begin position="422"/>
        <end position="449"/>
    </location>
</feature>
<evidence type="ECO:0000259" key="6">
    <source>
        <dbReference type="PROSITE" id="PS51714"/>
    </source>
</evidence>
<reference evidence="7 8" key="1">
    <citation type="submission" date="2024-01" db="EMBL/GenBank/DDBJ databases">
        <title>Comparative genomics of Cryptococcus and Kwoniella reveals pathogenesis evolution and contrasting modes of karyotype evolution via chromosome fusion or intercentromeric recombination.</title>
        <authorList>
            <person name="Coelho M.A."/>
            <person name="David-Palma M."/>
            <person name="Shea T."/>
            <person name="Bowers K."/>
            <person name="McGinley-Smith S."/>
            <person name="Mohammad A.W."/>
            <person name="Gnirke A."/>
            <person name="Yurkov A.M."/>
            <person name="Nowrousian M."/>
            <person name="Sun S."/>
            <person name="Cuomo C.A."/>
            <person name="Heitman J."/>
        </authorList>
    </citation>
    <scope>NUCLEOTIDE SEQUENCE [LARGE SCALE GENOMIC DNA]</scope>
    <source>
        <strain evidence="7 8">CBS 6074</strain>
    </source>
</reference>
<dbReference type="GO" id="GO:0005525">
    <property type="term" value="F:GTP binding"/>
    <property type="evidence" value="ECO:0007669"/>
    <property type="project" value="TreeGrafter"/>
</dbReference>
<comment type="subcellular location">
    <subcellularLocation>
        <location evidence="1">Nucleus</location>
        <location evidence="1">Nucleolus</location>
    </subcellularLocation>
</comment>
<feature type="compositionally biased region" description="Basic and acidic residues" evidence="5">
    <location>
        <begin position="473"/>
        <end position="484"/>
    </location>
</feature>
<dbReference type="Pfam" id="PF22298">
    <property type="entry name" value="Tsr1_G-like"/>
    <property type="match status" value="1"/>
</dbReference>
<dbReference type="PANTHER" id="PTHR12858:SF1">
    <property type="entry name" value="PRE-RRNA-PROCESSING PROTEIN TSR1 HOMOLOG"/>
    <property type="match status" value="1"/>
</dbReference>
<dbReference type="Proteomes" id="UP001355207">
    <property type="component" value="Chromosome 2"/>
</dbReference>
<keyword evidence="8" id="KW-1185">Reference proteome</keyword>
<feature type="compositionally biased region" description="Polar residues" evidence="5">
    <location>
        <begin position="40"/>
        <end position="54"/>
    </location>
</feature>
<evidence type="ECO:0000256" key="3">
    <source>
        <dbReference type="ARBA" id="ARBA00023242"/>
    </source>
</evidence>
<dbReference type="GeneID" id="91092778"/>
<comment type="similarity">
    <text evidence="4">Belongs to the TRAFAC class translation factor GTPase superfamily. Bms1-like GTPase family. TSR1 subfamily.</text>
</comment>